<evidence type="ECO:0000256" key="5">
    <source>
        <dbReference type="ARBA" id="ARBA00022884"/>
    </source>
</evidence>
<dbReference type="PANTHER" id="PTHR31633:SF1">
    <property type="entry name" value="H_ACA RIBONUCLEOPROTEIN COMPLEX NON-CORE SUBUNIT NAF1"/>
    <property type="match status" value="1"/>
</dbReference>
<keyword evidence="7" id="KW-0687">Ribonucleoprotein</keyword>
<keyword evidence="5 7" id="KW-0694">RNA-binding</keyword>
<evidence type="ECO:0000256" key="7">
    <source>
        <dbReference type="RuleBase" id="RU364004"/>
    </source>
</evidence>
<dbReference type="GO" id="GO:0006364">
    <property type="term" value="P:rRNA processing"/>
    <property type="evidence" value="ECO:0007669"/>
    <property type="project" value="UniProtKB-KW"/>
</dbReference>
<dbReference type="GO" id="GO:0000493">
    <property type="term" value="P:box H/ACA snoRNP assembly"/>
    <property type="evidence" value="ECO:0007669"/>
    <property type="project" value="InterPro"/>
</dbReference>
<dbReference type="GO" id="GO:0001522">
    <property type="term" value="P:pseudouridine synthesis"/>
    <property type="evidence" value="ECO:0007669"/>
    <property type="project" value="InterPro"/>
</dbReference>
<dbReference type="GO" id="GO:0005732">
    <property type="term" value="C:sno(s)RNA-containing ribonucleoprotein complex"/>
    <property type="evidence" value="ECO:0007669"/>
    <property type="project" value="InterPro"/>
</dbReference>
<dbReference type="SUPFAM" id="SSF50447">
    <property type="entry name" value="Translation proteins"/>
    <property type="match status" value="1"/>
</dbReference>
<feature type="compositionally biased region" description="Basic residues" evidence="8">
    <location>
        <begin position="103"/>
        <end position="116"/>
    </location>
</feature>
<dbReference type="AlphaFoldDB" id="A0AAV7FEK0"/>
<keyword evidence="6 7" id="KW-0539">Nucleus</keyword>
<evidence type="ECO:0000256" key="6">
    <source>
        <dbReference type="ARBA" id="ARBA00023242"/>
    </source>
</evidence>
<feature type="compositionally biased region" description="Basic and acidic residues" evidence="8">
    <location>
        <begin position="117"/>
        <end position="135"/>
    </location>
</feature>
<keyword evidence="3 7" id="KW-0698">rRNA processing</keyword>
<organism evidence="9 10">
    <name type="scientific">Aristolochia fimbriata</name>
    <name type="common">White veined hardy Dutchman's pipe vine</name>
    <dbReference type="NCBI Taxonomy" id="158543"/>
    <lineage>
        <taxon>Eukaryota</taxon>
        <taxon>Viridiplantae</taxon>
        <taxon>Streptophyta</taxon>
        <taxon>Embryophyta</taxon>
        <taxon>Tracheophyta</taxon>
        <taxon>Spermatophyta</taxon>
        <taxon>Magnoliopsida</taxon>
        <taxon>Magnoliidae</taxon>
        <taxon>Piperales</taxon>
        <taxon>Aristolochiaceae</taxon>
        <taxon>Aristolochia</taxon>
    </lineage>
</organism>
<evidence type="ECO:0000256" key="2">
    <source>
        <dbReference type="ARBA" id="ARBA00022517"/>
    </source>
</evidence>
<feature type="region of interest" description="Disordered" evidence="8">
    <location>
        <begin position="103"/>
        <end position="135"/>
    </location>
</feature>
<name>A0AAV7FEK0_ARIFI</name>
<evidence type="ECO:0000256" key="8">
    <source>
        <dbReference type="SAM" id="MobiDB-lite"/>
    </source>
</evidence>
<dbReference type="GO" id="GO:0003723">
    <property type="term" value="F:RNA binding"/>
    <property type="evidence" value="ECO:0007669"/>
    <property type="project" value="UniProtKB-KW"/>
</dbReference>
<sequence>MEKHNPLNEGSILWITETRLPLGLVDEIFGFAKNPYYVVRYNSEEEVSSGIHEGTLISFVVDFANHVLNDKNLYQKGYDASGENEEEISNYIEFSDEDKEAKYKRMKQTAMRRKADKKSGNQETEARKRAQAKNE</sequence>
<dbReference type="InterPro" id="IPR040309">
    <property type="entry name" value="Naf1"/>
</dbReference>
<evidence type="ECO:0000256" key="4">
    <source>
        <dbReference type="ARBA" id="ARBA00022553"/>
    </source>
</evidence>
<evidence type="ECO:0000313" key="10">
    <source>
        <dbReference type="Proteomes" id="UP000825729"/>
    </source>
</evidence>
<comment type="function">
    <text evidence="7">Required for ribosome biogenesis. Part of a complex which catalyzes pseudouridylation of rRNA. This involves the isomerization of uridine such that the ribose is subsequently attached to C5, instead of the normal N1. Pseudouridine ("psi") residues may serve to stabilize the conformation of rRNAs.</text>
</comment>
<comment type="caution">
    <text evidence="9">The sequence shown here is derived from an EMBL/GenBank/DDBJ whole genome shotgun (WGS) entry which is preliminary data.</text>
</comment>
<dbReference type="InterPro" id="IPR009000">
    <property type="entry name" value="Transl_B-barrel_sf"/>
</dbReference>
<keyword evidence="10" id="KW-1185">Reference proteome</keyword>
<comment type="subcellular location">
    <subcellularLocation>
        <location evidence="7">Nucleus</location>
        <location evidence="7">Nucleolus</location>
    </subcellularLocation>
</comment>
<comment type="subunit">
    <text evidence="7">Component of the small nucleolar ribonucleoprotein particles containing H/ACA-type snoRNAs (H/ACA snoRNPs).</text>
</comment>
<dbReference type="Gene3D" id="2.40.10.230">
    <property type="entry name" value="Probable tRNA pseudouridine synthase domain"/>
    <property type="match status" value="1"/>
</dbReference>
<dbReference type="InterPro" id="IPR007504">
    <property type="entry name" value="H/ACA_rnp_Gar1/Naf1"/>
</dbReference>
<dbReference type="Pfam" id="PF04410">
    <property type="entry name" value="Gar1"/>
    <property type="match status" value="1"/>
</dbReference>
<evidence type="ECO:0000313" key="9">
    <source>
        <dbReference type="EMBL" id="KAG9458013.1"/>
    </source>
</evidence>
<protein>
    <recommendedName>
        <fullName evidence="7">H/ACA ribonucleoprotein complex subunit</fullName>
    </recommendedName>
</protein>
<comment type="similarity">
    <text evidence="7">Belongs to the GAR1 family.</text>
</comment>
<evidence type="ECO:0000256" key="1">
    <source>
        <dbReference type="ARBA" id="ARBA00009801"/>
    </source>
</evidence>
<reference evidence="9 10" key="1">
    <citation type="submission" date="2021-07" db="EMBL/GenBank/DDBJ databases">
        <title>The Aristolochia fimbriata genome: insights into angiosperm evolution, floral development and chemical biosynthesis.</title>
        <authorList>
            <person name="Jiao Y."/>
        </authorList>
    </citation>
    <scope>NUCLEOTIDE SEQUENCE [LARGE SCALE GENOMIC DNA]</scope>
    <source>
        <strain evidence="9">IBCAS-2021</strain>
        <tissue evidence="9">Leaf</tissue>
    </source>
</reference>
<dbReference type="InterPro" id="IPR038664">
    <property type="entry name" value="Gar1/Naf1_Cbf5-bd_sf"/>
</dbReference>
<dbReference type="PANTHER" id="PTHR31633">
    <property type="entry name" value="H/ACA RIBONUCLEOPROTEIN COMPLEX NON-CORE SUBUNIT NAF1"/>
    <property type="match status" value="1"/>
</dbReference>
<dbReference type="EMBL" id="JAINDJ010000002">
    <property type="protein sequence ID" value="KAG9458013.1"/>
    <property type="molecule type" value="Genomic_DNA"/>
</dbReference>
<gene>
    <name evidence="9" type="ORF">H6P81_002521</name>
</gene>
<comment type="similarity">
    <text evidence="1">Belongs to the NAF1 family.</text>
</comment>
<dbReference type="Proteomes" id="UP000825729">
    <property type="component" value="Unassembled WGS sequence"/>
</dbReference>
<evidence type="ECO:0000256" key="3">
    <source>
        <dbReference type="ARBA" id="ARBA00022552"/>
    </source>
</evidence>
<dbReference type="GO" id="GO:0005730">
    <property type="term" value="C:nucleolus"/>
    <property type="evidence" value="ECO:0007669"/>
    <property type="project" value="UniProtKB-SubCell"/>
</dbReference>
<proteinExistence type="inferred from homology"/>
<keyword evidence="4" id="KW-0597">Phosphoprotein</keyword>
<accession>A0AAV7FEK0</accession>
<keyword evidence="2 7" id="KW-0690">Ribosome biogenesis</keyword>